<dbReference type="PANTHER" id="PTHR33375">
    <property type="entry name" value="CHROMOSOME-PARTITIONING PROTEIN PARB-RELATED"/>
    <property type="match status" value="1"/>
</dbReference>
<dbReference type="GO" id="GO:0007059">
    <property type="term" value="P:chromosome segregation"/>
    <property type="evidence" value="ECO:0007669"/>
    <property type="project" value="TreeGrafter"/>
</dbReference>
<dbReference type="Pfam" id="PF17762">
    <property type="entry name" value="HTH_ParB"/>
    <property type="match status" value="1"/>
</dbReference>
<dbReference type="InterPro" id="IPR050336">
    <property type="entry name" value="Chromosome_partition/occlusion"/>
</dbReference>
<name>A0A1I4P9B4_9FIRM</name>
<dbReference type="AlphaFoldDB" id="A0A1I4P9B4"/>
<organism evidence="2 3">
    <name type="scientific">Pelosinus propionicus DSM 13327</name>
    <dbReference type="NCBI Taxonomy" id="1123291"/>
    <lineage>
        <taxon>Bacteria</taxon>
        <taxon>Bacillati</taxon>
        <taxon>Bacillota</taxon>
        <taxon>Negativicutes</taxon>
        <taxon>Selenomonadales</taxon>
        <taxon>Sporomusaceae</taxon>
        <taxon>Pelosinus</taxon>
    </lineage>
</organism>
<gene>
    <name evidence="2" type="ORF">SAMN04490355_10608</name>
</gene>
<dbReference type="EMBL" id="FOTS01000060">
    <property type="protein sequence ID" value="SFM24454.1"/>
    <property type="molecule type" value="Genomic_DNA"/>
</dbReference>
<feature type="domain" description="ParB/Spo0J HTH" evidence="1">
    <location>
        <begin position="9"/>
        <end position="117"/>
    </location>
</feature>
<dbReference type="PANTHER" id="PTHR33375:SF1">
    <property type="entry name" value="CHROMOSOME-PARTITIONING PROTEIN PARB-RELATED"/>
    <property type="match status" value="1"/>
</dbReference>
<proteinExistence type="predicted"/>
<reference evidence="3" key="1">
    <citation type="submission" date="2016-10" db="EMBL/GenBank/DDBJ databases">
        <authorList>
            <person name="Varghese N."/>
            <person name="Submissions S."/>
        </authorList>
    </citation>
    <scope>NUCLEOTIDE SEQUENCE [LARGE SCALE GENOMIC DNA]</scope>
    <source>
        <strain evidence="3">DSM 13327</strain>
    </source>
</reference>
<dbReference type="Gene3D" id="1.10.10.2830">
    <property type="match status" value="1"/>
</dbReference>
<evidence type="ECO:0000313" key="2">
    <source>
        <dbReference type="EMBL" id="SFM24454.1"/>
    </source>
</evidence>
<accession>A0A1I4P9B4</accession>
<dbReference type="STRING" id="1123291.SAMN04490355_10608"/>
<dbReference type="GO" id="GO:0005694">
    <property type="term" value="C:chromosome"/>
    <property type="evidence" value="ECO:0007669"/>
    <property type="project" value="TreeGrafter"/>
</dbReference>
<dbReference type="InterPro" id="IPR041468">
    <property type="entry name" value="HTH_ParB/Spo0J"/>
</dbReference>
<dbReference type="SUPFAM" id="SSF109709">
    <property type="entry name" value="KorB DNA-binding domain-like"/>
    <property type="match status" value="1"/>
</dbReference>
<evidence type="ECO:0000313" key="3">
    <source>
        <dbReference type="Proteomes" id="UP000199520"/>
    </source>
</evidence>
<keyword evidence="3" id="KW-1185">Reference proteome</keyword>
<sequence>MLSENLQRKDLSEVEKAETIKELLSSQGTKFTIREAASKLGIGKSYLDSLLNLAGYPTEVKAMVKSEKITAYQARPLAQLGSKHEPPTEQLQVKVAEHIRDNHLNYDGAKEVVQRVNDLPKGVREILDVSEVKVSDVIIAITKLKT</sequence>
<evidence type="ECO:0000259" key="1">
    <source>
        <dbReference type="Pfam" id="PF17762"/>
    </source>
</evidence>
<dbReference type="Proteomes" id="UP000199520">
    <property type="component" value="Unassembled WGS sequence"/>
</dbReference>
<protein>
    <recommendedName>
        <fullName evidence="1">ParB/Spo0J HTH domain-containing protein</fullName>
    </recommendedName>
</protein>